<comment type="subcellular location">
    <subcellularLocation>
        <location evidence="2">Cell membrane</location>
    </subcellularLocation>
</comment>
<dbReference type="PANTHER" id="PTHR43711:SF1">
    <property type="entry name" value="HISTIDINE KINASE 1"/>
    <property type="match status" value="1"/>
</dbReference>
<evidence type="ECO:0000313" key="15">
    <source>
        <dbReference type="EMBL" id="PEN08302.1"/>
    </source>
</evidence>
<dbReference type="Pfam" id="PF13185">
    <property type="entry name" value="GAF_2"/>
    <property type="match status" value="1"/>
</dbReference>
<dbReference type="InterPro" id="IPR029016">
    <property type="entry name" value="GAF-like_dom_sf"/>
</dbReference>
<evidence type="ECO:0000256" key="5">
    <source>
        <dbReference type="ARBA" id="ARBA00022553"/>
    </source>
</evidence>
<comment type="caution">
    <text evidence="15">The sequence shown here is derived from an EMBL/GenBank/DDBJ whole genome shotgun (WGS) entry which is preliminary data.</text>
</comment>
<dbReference type="SUPFAM" id="SSF55785">
    <property type="entry name" value="PYP-like sensor domain (PAS domain)"/>
    <property type="match status" value="2"/>
</dbReference>
<evidence type="ECO:0000313" key="16">
    <source>
        <dbReference type="Proteomes" id="UP000221024"/>
    </source>
</evidence>
<protein>
    <recommendedName>
        <fullName evidence="3">histidine kinase</fullName>
        <ecNumber evidence="3">2.7.13.3</ecNumber>
    </recommendedName>
</protein>
<keyword evidence="11" id="KW-0472">Membrane</keyword>
<evidence type="ECO:0000256" key="8">
    <source>
        <dbReference type="ARBA" id="ARBA00022777"/>
    </source>
</evidence>
<feature type="domain" description="PAS" evidence="13">
    <location>
        <begin position="379"/>
        <end position="424"/>
    </location>
</feature>
<dbReference type="CDD" id="cd00082">
    <property type="entry name" value="HisKA"/>
    <property type="match status" value="1"/>
</dbReference>
<dbReference type="GO" id="GO:0000155">
    <property type="term" value="F:phosphorelay sensor kinase activity"/>
    <property type="evidence" value="ECO:0007669"/>
    <property type="project" value="InterPro"/>
</dbReference>
<dbReference type="Proteomes" id="UP000221024">
    <property type="component" value="Unassembled WGS sequence"/>
</dbReference>
<evidence type="ECO:0000256" key="4">
    <source>
        <dbReference type="ARBA" id="ARBA00022475"/>
    </source>
</evidence>
<dbReference type="Gene3D" id="3.30.450.20">
    <property type="entry name" value="PAS domain"/>
    <property type="match status" value="2"/>
</dbReference>
<name>A0A2H3P2A9_9BACT</name>
<dbReference type="InterPro" id="IPR035965">
    <property type="entry name" value="PAS-like_dom_sf"/>
</dbReference>
<dbReference type="SMART" id="SM00387">
    <property type="entry name" value="HATPase_c"/>
    <property type="match status" value="1"/>
</dbReference>
<evidence type="ECO:0000256" key="3">
    <source>
        <dbReference type="ARBA" id="ARBA00012438"/>
    </source>
</evidence>
<evidence type="ECO:0000256" key="7">
    <source>
        <dbReference type="ARBA" id="ARBA00022741"/>
    </source>
</evidence>
<evidence type="ECO:0000259" key="14">
    <source>
        <dbReference type="PROSITE" id="PS50113"/>
    </source>
</evidence>
<sequence length="841" mass="93774">MPEASSPFEPEAFEPRATAASTREAVVRQYDLLDSAPKAPLARIVRLAARAADAPFAALSLRTGTARWFKVCVGLDLNERSEPLAMCSQVMETETALMVANAAKHEAFAQTLLVATPPHVRCYAGIPVRVEGYVIGTLCIMDTVARELPQTALHELEELAKVVADLLALRRQAHDQERIQQLQTYQHTILEQIATETPLPEVLANIVSLAEAHSPMARGSVLLYDAEENSMRHSAAPHLPDAYVNAIDGIVVGPTVGSCGAAMHHNAQVVSEDIAHDPRWADYRDLALKHDLRSCWSTPIRNEEGEVLGTFALYYPDTRVPAPAEQQVIDAVVQLARVAITHHRQRTRLRTERERLEMTLYGGDLGSWEYNFTTRTYTVDARWAHMLGYAPDEMKPTLDFFLQRLHPEDRTLFHKAVDAHVEGGRPVIEATLRMRTKAGRVRVVLMRGKVLEWNKDGTPRRAVGTHMDLTETRQTKKALKEQKEILQVIFDHVPAMISFYSMDGSLSMVNRHWQQVMGWSMEEALDHPNILKALFPDDVLRAQARSFLIEAPDAWRDIPVHTRSGAVVDTSWTIVAPMQDLRIAIGIDISGRKRYEQELIAAKEQAEEMSRLKSALLANMSHEIRTPLTSIIGFSEVLLNEALDAPADRFVKLVHKAGERLMRTLNSVLSLSQLEAGTAEITPEAFDLKRQLEGVHAMFRERARENDVQLAFKYPPNPIPVVLDESAVQRVISNLLSNAIKFTDAGGSVTLECSCTDTHVLLIVRDTGIGIGEAFIDQLFAPFQQESTGHHRKYEGSGLGLAITRELVELMHGTIEVDSEQGVGTRFTVRLPRDMHALMGT</sequence>
<dbReference type="InterPro" id="IPR036097">
    <property type="entry name" value="HisK_dim/P_sf"/>
</dbReference>
<evidence type="ECO:0000256" key="11">
    <source>
        <dbReference type="ARBA" id="ARBA00023136"/>
    </source>
</evidence>
<keyword evidence="7" id="KW-0547">Nucleotide-binding</keyword>
<dbReference type="FunFam" id="3.30.565.10:FF:000023">
    <property type="entry name" value="PAS domain-containing sensor histidine kinase"/>
    <property type="match status" value="1"/>
</dbReference>
<dbReference type="PANTHER" id="PTHR43711">
    <property type="entry name" value="TWO-COMPONENT HISTIDINE KINASE"/>
    <property type="match status" value="1"/>
</dbReference>
<dbReference type="InterPro" id="IPR000700">
    <property type="entry name" value="PAS-assoc_C"/>
</dbReference>
<dbReference type="InterPro" id="IPR003018">
    <property type="entry name" value="GAF"/>
</dbReference>
<dbReference type="InterPro" id="IPR036890">
    <property type="entry name" value="HATPase_C_sf"/>
</dbReference>
<dbReference type="EC" id="2.7.13.3" evidence="3"/>
<keyword evidence="9" id="KW-0067">ATP-binding</keyword>
<keyword evidence="4" id="KW-1003">Cell membrane</keyword>
<evidence type="ECO:0000256" key="9">
    <source>
        <dbReference type="ARBA" id="ARBA00022840"/>
    </source>
</evidence>
<dbReference type="InterPro" id="IPR005467">
    <property type="entry name" value="His_kinase_dom"/>
</dbReference>
<dbReference type="CDD" id="cd16922">
    <property type="entry name" value="HATPase_EvgS-ArcB-TorS-like"/>
    <property type="match status" value="1"/>
</dbReference>
<dbReference type="Pfam" id="PF00512">
    <property type="entry name" value="HisKA"/>
    <property type="match status" value="1"/>
</dbReference>
<dbReference type="PROSITE" id="PS50109">
    <property type="entry name" value="HIS_KIN"/>
    <property type="match status" value="1"/>
</dbReference>
<evidence type="ECO:0000256" key="1">
    <source>
        <dbReference type="ARBA" id="ARBA00000085"/>
    </source>
</evidence>
<dbReference type="GO" id="GO:0005524">
    <property type="term" value="F:ATP binding"/>
    <property type="evidence" value="ECO:0007669"/>
    <property type="project" value="UniProtKB-KW"/>
</dbReference>
<dbReference type="OrthoDB" id="5522855at2"/>
<dbReference type="SUPFAM" id="SSF55874">
    <property type="entry name" value="ATPase domain of HSP90 chaperone/DNA topoisomerase II/histidine kinase"/>
    <property type="match status" value="1"/>
</dbReference>
<keyword evidence="6" id="KW-0808">Transferase</keyword>
<dbReference type="EMBL" id="PDEP01000003">
    <property type="protein sequence ID" value="PEN08302.1"/>
    <property type="molecule type" value="Genomic_DNA"/>
</dbReference>
<dbReference type="PRINTS" id="PR00344">
    <property type="entry name" value="BCTRLSENSOR"/>
</dbReference>
<evidence type="ECO:0000256" key="10">
    <source>
        <dbReference type="ARBA" id="ARBA00023012"/>
    </source>
</evidence>
<dbReference type="SMART" id="SM00388">
    <property type="entry name" value="HisKA"/>
    <property type="match status" value="1"/>
</dbReference>
<dbReference type="NCBIfam" id="TIGR00229">
    <property type="entry name" value="sensory_box"/>
    <property type="match status" value="2"/>
</dbReference>
<evidence type="ECO:0000256" key="6">
    <source>
        <dbReference type="ARBA" id="ARBA00022679"/>
    </source>
</evidence>
<dbReference type="InterPro" id="IPR050736">
    <property type="entry name" value="Sensor_HK_Regulatory"/>
</dbReference>
<dbReference type="Pfam" id="PF13188">
    <property type="entry name" value="PAS_8"/>
    <property type="match status" value="1"/>
</dbReference>
<dbReference type="InterPro" id="IPR013655">
    <property type="entry name" value="PAS_fold_3"/>
</dbReference>
<feature type="domain" description="PAC" evidence="14">
    <location>
        <begin position="428"/>
        <end position="481"/>
    </location>
</feature>
<dbReference type="Pfam" id="PF02518">
    <property type="entry name" value="HATPase_c"/>
    <property type="match status" value="1"/>
</dbReference>
<feature type="domain" description="PAS" evidence="13">
    <location>
        <begin position="482"/>
        <end position="538"/>
    </location>
</feature>
<dbReference type="Pfam" id="PF01590">
    <property type="entry name" value="GAF"/>
    <property type="match status" value="1"/>
</dbReference>
<feature type="domain" description="Histidine kinase" evidence="12">
    <location>
        <begin position="619"/>
        <end position="835"/>
    </location>
</feature>
<dbReference type="PROSITE" id="PS50112">
    <property type="entry name" value="PAS"/>
    <property type="match status" value="2"/>
</dbReference>
<dbReference type="SMART" id="SM00065">
    <property type="entry name" value="GAF"/>
    <property type="match status" value="2"/>
</dbReference>
<dbReference type="Gene3D" id="3.30.450.40">
    <property type="match status" value="2"/>
</dbReference>
<dbReference type="SMART" id="SM00091">
    <property type="entry name" value="PAS"/>
    <property type="match status" value="2"/>
</dbReference>
<dbReference type="Gene3D" id="3.30.565.10">
    <property type="entry name" value="Histidine kinase-like ATPase, C-terminal domain"/>
    <property type="match status" value="1"/>
</dbReference>
<organism evidence="15 16">
    <name type="scientific">Longimonas halophila</name>
    <dbReference type="NCBI Taxonomy" id="1469170"/>
    <lineage>
        <taxon>Bacteria</taxon>
        <taxon>Pseudomonadati</taxon>
        <taxon>Rhodothermota</taxon>
        <taxon>Rhodothermia</taxon>
        <taxon>Rhodothermales</taxon>
        <taxon>Salisaetaceae</taxon>
        <taxon>Longimonas</taxon>
    </lineage>
</organism>
<dbReference type="Gene3D" id="1.10.287.130">
    <property type="match status" value="1"/>
</dbReference>
<comment type="catalytic activity">
    <reaction evidence="1">
        <text>ATP + protein L-histidine = ADP + protein N-phospho-L-histidine.</text>
        <dbReference type="EC" id="2.7.13.3"/>
    </reaction>
</comment>
<dbReference type="PROSITE" id="PS50113">
    <property type="entry name" value="PAC"/>
    <property type="match status" value="1"/>
</dbReference>
<evidence type="ECO:0000259" key="12">
    <source>
        <dbReference type="PROSITE" id="PS50109"/>
    </source>
</evidence>
<dbReference type="InterPro" id="IPR000014">
    <property type="entry name" value="PAS"/>
</dbReference>
<dbReference type="SMART" id="SM00086">
    <property type="entry name" value="PAC"/>
    <property type="match status" value="1"/>
</dbReference>
<dbReference type="InterPro" id="IPR001610">
    <property type="entry name" value="PAC"/>
</dbReference>
<dbReference type="AlphaFoldDB" id="A0A2H3P2A9"/>
<dbReference type="InterPro" id="IPR003594">
    <property type="entry name" value="HATPase_dom"/>
</dbReference>
<dbReference type="SUPFAM" id="SSF55781">
    <property type="entry name" value="GAF domain-like"/>
    <property type="match status" value="2"/>
</dbReference>
<keyword evidence="8" id="KW-0418">Kinase</keyword>
<keyword evidence="16" id="KW-1185">Reference proteome</keyword>
<keyword evidence="10" id="KW-0902">Two-component regulatory system</keyword>
<reference evidence="15 16" key="1">
    <citation type="submission" date="2017-10" db="EMBL/GenBank/DDBJ databases">
        <title>Draft genome of Longimonas halophila.</title>
        <authorList>
            <person name="Goh K.M."/>
            <person name="Shamsir M.S."/>
            <person name="Lim S.W."/>
        </authorList>
    </citation>
    <scope>NUCLEOTIDE SEQUENCE [LARGE SCALE GENOMIC DNA]</scope>
    <source>
        <strain evidence="15 16">KCTC 42399</strain>
    </source>
</reference>
<proteinExistence type="predicted"/>
<dbReference type="CDD" id="cd00130">
    <property type="entry name" value="PAS"/>
    <property type="match status" value="1"/>
</dbReference>
<dbReference type="InterPro" id="IPR003661">
    <property type="entry name" value="HisK_dim/P_dom"/>
</dbReference>
<dbReference type="RefSeq" id="WP_098061341.1">
    <property type="nucleotide sequence ID" value="NZ_PDEP01000003.1"/>
</dbReference>
<evidence type="ECO:0000256" key="2">
    <source>
        <dbReference type="ARBA" id="ARBA00004236"/>
    </source>
</evidence>
<dbReference type="SUPFAM" id="SSF47384">
    <property type="entry name" value="Homodimeric domain of signal transducing histidine kinase"/>
    <property type="match status" value="1"/>
</dbReference>
<dbReference type="Pfam" id="PF08447">
    <property type="entry name" value="PAS_3"/>
    <property type="match status" value="1"/>
</dbReference>
<accession>A0A2H3P2A9</accession>
<evidence type="ECO:0000259" key="13">
    <source>
        <dbReference type="PROSITE" id="PS50112"/>
    </source>
</evidence>
<dbReference type="InterPro" id="IPR004358">
    <property type="entry name" value="Sig_transdc_His_kin-like_C"/>
</dbReference>
<keyword evidence="5" id="KW-0597">Phosphoprotein</keyword>
<dbReference type="GO" id="GO:0005886">
    <property type="term" value="C:plasma membrane"/>
    <property type="evidence" value="ECO:0007669"/>
    <property type="project" value="UniProtKB-SubCell"/>
</dbReference>
<gene>
    <name evidence="15" type="ORF">CRI93_04080</name>
</gene>